<evidence type="ECO:0000256" key="3">
    <source>
        <dbReference type="ARBA" id="ARBA00006801"/>
    </source>
</evidence>
<dbReference type="Pfam" id="PF21323">
    <property type="entry name" value="KDM5_C-hel"/>
    <property type="match status" value="1"/>
</dbReference>
<dbReference type="InterPro" id="IPR013083">
    <property type="entry name" value="Znf_RING/FYVE/PHD"/>
</dbReference>
<dbReference type="GO" id="GO:0048511">
    <property type="term" value="P:rhythmic process"/>
    <property type="evidence" value="ECO:0007669"/>
    <property type="project" value="UniProtKB-KW"/>
</dbReference>
<dbReference type="InterPro" id="IPR004198">
    <property type="entry name" value="Znf_C5HC2"/>
</dbReference>
<evidence type="ECO:0000256" key="17">
    <source>
        <dbReference type="ARBA" id="ARBA00048734"/>
    </source>
</evidence>
<keyword evidence="10" id="KW-0223">Dioxygenase</keyword>
<evidence type="ECO:0000256" key="1">
    <source>
        <dbReference type="ARBA" id="ARBA00001954"/>
    </source>
</evidence>
<keyword evidence="12" id="KW-0408">Iron</keyword>
<dbReference type="SUPFAM" id="SSF51197">
    <property type="entry name" value="Clavaminate synthase-like"/>
    <property type="match status" value="1"/>
</dbReference>
<dbReference type="OMA" id="YRTNQHA"/>
<evidence type="ECO:0000256" key="14">
    <source>
        <dbReference type="ARBA" id="ARBA00023108"/>
    </source>
</evidence>
<keyword evidence="7 18" id="KW-0863">Zinc-finger</keyword>
<dbReference type="InterPro" id="IPR047970">
    <property type="entry name" value="KDM5A_PHD2"/>
</dbReference>
<dbReference type="InterPro" id="IPR036431">
    <property type="entry name" value="ARID_dom_sf"/>
</dbReference>
<dbReference type="CDD" id="cd15606">
    <property type="entry name" value="PHD2_KDM5A"/>
    <property type="match status" value="1"/>
</dbReference>
<dbReference type="SMART" id="SM00545">
    <property type="entry name" value="JmjN"/>
    <property type="match status" value="1"/>
</dbReference>
<dbReference type="InterPro" id="IPR047974">
    <property type="entry name" value="KDM5A_ARID"/>
</dbReference>
<feature type="region of interest" description="Disordered" evidence="19">
    <location>
        <begin position="1364"/>
        <end position="1387"/>
    </location>
</feature>
<dbReference type="PROSITE" id="PS50016">
    <property type="entry name" value="ZF_PHD_2"/>
    <property type="match status" value="3"/>
</dbReference>
<feature type="region of interest" description="Disordered" evidence="19">
    <location>
        <begin position="1761"/>
        <end position="1790"/>
    </location>
</feature>
<keyword evidence="13" id="KW-0805">Transcription regulation</keyword>
<dbReference type="FunFam" id="2.60.120.650:FF:000001">
    <property type="entry name" value="Putative lysine-specific demethylase 5b"/>
    <property type="match status" value="1"/>
</dbReference>
<comment type="similarity">
    <text evidence="3">Belongs to the JARID1 histone demethylase family.</text>
</comment>
<evidence type="ECO:0000256" key="4">
    <source>
        <dbReference type="ARBA" id="ARBA00012902"/>
    </source>
</evidence>
<dbReference type="InParanoid" id="A0A674DDU9"/>
<reference evidence="24" key="2">
    <citation type="submission" date="2025-09" db="UniProtKB">
        <authorList>
            <consortium name="Ensembl"/>
        </authorList>
    </citation>
    <scope>IDENTIFICATION</scope>
</reference>
<evidence type="ECO:0000256" key="5">
    <source>
        <dbReference type="ARBA" id="ARBA00022723"/>
    </source>
</evidence>
<dbReference type="Pfam" id="PF01388">
    <property type="entry name" value="ARID"/>
    <property type="match status" value="1"/>
</dbReference>
<feature type="compositionally biased region" description="Basic and acidic residues" evidence="19">
    <location>
        <begin position="247"/>
        <end position="270"/>
    </location>
</feature>
<dbReference type="Proteomes" id="UP000472277">
    <property type="component" value="Chromosome 8"/>
</dbReference>
<dbReference type="Ensembl" id="ENSSTUT00000100452.1">
    <property type="protein sequence ID" value="ENSSTUP00000093878.1"/>
    <property type="gene ID" value="ENSSTUG00000041346.1"/>
</dbReference>
<feature type="region of interest" description="Disordered" evidence="19">
    <location>
        <begin position="209"/>
        <end position="275"/>
    </location>
</feature>
<comment type="catalytic activity">
    <reaction evidence="17">
        <text>N(6),N(6),N(6)-trimethyl-L-lysyl(4)-[histone H3] + 3 2-oxoglutarate + 3 O2 = L-lysyl(4)-[histone H3] + 3 formaldehyde + 3 succinate + 3 CO2</text>
        <dbReference type="Rhea" id="RHEA:60208"/>
        <dbReference type="Rhea" id="RHEA-COMP:15537"/>
        <dbReference type="Rhea" id="RHEA-COMP:15547"/>
        <dbReference type="ChEBI" id="CHEBI:15379"/>
        <dbReference type="ChEBI" id="CHEBI:16526"/>
        <dbReference type="ChEBI" id="CHEBI:16810"/>
        <dbReference type="ChEBI" id="CHEBI:16842"/>
        <dbReference type="ChEBI" id="CHEBI:29969"/>
        <dbReference type="ChEBI" id="CHEBI:30031"/>
        <dbReference type="ChEBI" id="CHEBI:61961"/>
        <dbReference type="EC" id="1.14.11.67"/>
    </reaction>
</comment>
<dbReference type="GO" id="GO:0005654">
    <property type="term" value="C:nucleoplasm"/>
    <property type="evidence" value="ECO:0007669"/>
    <property type="project" value="UniProtKB-ARBA"/>
</dbReference>
<evidence type="ECO:0000256" key="19">
    <source>
        <dbReference type="SAM" id="MobiDB-lite"/>
    </source>
</evidence>
<evidence type="ECO:0000256" key="9">
    <source>
        <dbReference type="ARBA" id="ARBA00022853"/>
    </source>
</evidence>
<dbReference type="PROSITE" id="PS51183">
    <property type="entry name" value="JMJN"/>
    <property type="match status" value="1"/>
</dbReference>
<feature type="compositionally biased region" description="Acidic residues" evidence="19">
    <location>
        <begin position="209"/>
        <end position="230"/>
    </location>
</feature>
<dbReference type="GO" id="GO:0008270">
    <property type="term" value="F:zinc ion binding"/>
    <property type="evidence" value="ECO:0007669"/>
    <property type="project" value="UniProtKB-KW"/>
</dbReference>
<accession>A0A674DDU9</accession>
<evidence type="ECO:0000313" key="25">
    <source>
        <dbReference type="Proteomes" id="UP000472277"/>
    </source>
</evidence>
<keyword evidence="9" id="KW-0156">Chromatin regulator</keyword>
<feature type="domain" description="PHD-type" evidence="20">
    <location>
        <begin position="326"/>
        <end position="376"/>
    </location>
</feature>
<dbReference type="Pfam" id="PF00628">
    <property type="entry name" value="PHD"/>
    <property type="match status" value="2"/>
</dbReference>
<name>A0A674DDU9_SALTR</name>
<dbReference type="SUPFAM" id="SSF57903">
    <property type="entry name" value="FYVE/PHD zinc finger"/>
    <property type="match status" value="3"/>
</dbReference>
<keyword evidence="6" id="KW-0677">Repeat</keyword>
<feature type="domain" description="PHD-type" evidence="20">
    <location>
        <begin position="1656"/>
        <end position="1710"/>
    </location>
</feature>
<keyword evidence="16" id="KW-0539">Nucleus</keyword>
<dbReference type="InterPro" id="IPR011011">
    <property type="entry name" value="Znf_FYVE_PHD"/>
</dbReference>
<evidence type="ECO:0000256" key="8">
    <source>
        <dbReference type="ARBA" id="ARBA00022833"/>
    </source>
</evidence>
<feature type="compositionally biased region" description="Low complexity" evidence="19">
    <location>
        <begin position="1761"/>
        <end position="1783"/>
    </location>
</feature>
<dbReference type="InterPro" id="IPR048615">
    <property type="entry name" value="KDM5_C-hel"/>
</dbReference>
<feature type="region of interest" description="Disordered" evidence="19">
    <location>
        <begin position="1557"/>
        <end position="1597"/>
    </location>
</feature>
<dbReference type="PANTHER" id="PTHR10694">
    <property type="entry name" value="LYSINE-SPECIFIC DEMETHYLASE"/>
    <property type="match status" value="1"/>
</dbReference>
<dbReference type="InterPro" id="IPR019787">
    <property type="entry name" value="Znf_PHD-finger"/>
</dbReference>
<sequence length="1790" mass="204104">MSLTDVNTIDFKHKYYWLFKENTSCDLVMSDFAEFVPPPECPVFEPSWEDFSDPLGFINKIRPIAERTGICKIRPPEDWTPPFACDVRNFRFTPRVQRLNELEALTRVKLNFLDQIAKFWELQGSRLRFPHVERKILDLFQLSKIVFSEGGFETVCKEKRWSKVGSRMGFPPGKGVGSLLRSHFERILYPYELFQSGATLTSIHHLYEEGDDGEVQDEGIGEEEEDEDEENRERDSLSDGTQNKDCPLPERRSRRLKSEVGDERENKEPKTMQIFGSGPKMVGLEIVPADDGFNKKQRHLKAQAFAIKMRPRKETLEVNFIPQIDLYMCLMCERGNEEDRLLLCDGCDDSYHTFCLIPPLQDVPKGDWRCPKCVAEECSKPREAFGFGQAVREYTLQSFGEMADHFKSDYFNMPVHMVPTELVEKEFWRLVSSIEEDVIVEYGADISSKEVGSGFPVRDGKRWLLGDEEEYANSGWNLNNMPVLEQSVLTHINVDISGMKVPWLYVGMCFSSFCWHIEDHWSYSINFLHWGEPKTWYGVPAHAAEQLESVMKKLAPELFDSQPDLLHQLVTIMNPNVLMEHGVPVFRTNQCAGEFVVTFPRAYHSGFNQGYNFAEAVNFCTADWIPMGRQCVAHYRRLHRYCVFSHEELLCKMAADPESLDVELAAAVFREMGEMMEEETRLRQALQEMGVLSSEQEVFELVPDDERQCQKCKTTCFLSALTCPCSPERLVCLHHAKELCDCPLGIKCLRYRYDLEEFPSMLYGVKSRAQSYDTWAKRITEALAADHKNKKDLIELKVLLEDAEDRKYPENSLCRRLREMVKEAETCSSVAQVLLSRRQRHSTRQHPESSRTRNKLTVEELKVFVEQLFKLPCVIGQARQVKELLENVEDFHERAQVALADELPDSSKLQALLDLGGGLDVELPELPRLKQELQQARWLDEVRVTLVEPHRVTLELMKRLIDSGVGLAPHHAVEKAMAELQEILTVSERWEDKARACLQARPRHSMLALESIMIEARNIPAYLPNVLALREALHKAKEWSAKVDAIQVVSRRTCGSNYAYLEQLESLLARGRSIPILLDPLPQVESQVASARAWRERTTRTFLKKNSTYTLLQVLSPRVDIGIYGNSKSKRKRVKELLEKERGLDLEGLSDLDERNENACDPAIVVAAFKSKEQKEVEAIHSLRAANLAKMAMSDRIEEVKFCLCRKTASGFMLQCELCKDWFHGACVPLPKAGSQKKLMGSAGCQSNSKEAKFLCQLCQRSRRPRLETILSLLVSLQKLPVRLPEGEALQCLTERAMGWQDRARQALATNELSSALAKLSVLSQRMVEQAAREKTEKIINAELQKAAANPDLQGHIQTFQQAGFSRAASPRQSVDYDDEETDSDEDIRETYGYEMKDPGEVKPYLFCDEEIPVKSEEVVSHMWPTTPSLCAEHAYSSASKSCPQNQSTPRKQPRKTPLVPRSLEPPVLELSPPAKAQLEELMMVGDLLEVSLDETQHIWRILEATHPPSEERFLQVMEHEDSQFEKPMKIKMKDSEKKRKRKLERAEHQLLMAAVSGVGDMMRSPKSSKDPKRSLLDPLGKPKKKKLKLNPDKNRELKQLAKRLAKEDKERKRKDKAVVKAEAVREGLEKRKEKKILDIPSKYDWSGAEDSNDENAVCASKNCMRPCKEKVDWVQCDGGCDKWFHQVCVGVTCEMAENEDYICIDCTRKSSILSGGVVGSLGRSIGGGGVKAVVKLERVCEEPVVLESPVYSGLSQIIMPPSQTQMMPPSTSLPQQQQQQQQPDTLESS</sequence>
<evidence type="ECO:0000256" key="2">
    <source>
        <dbReference type="ARBA" id="ARBA00004123"/>
    </source>
</evidence>
<evidence type="ECO:0000256" key="11">
    <source>
        <dbReference type="ARBA" id="ARBA00023002"/>
    </source>
</evidence>
<keyword evidence="5" id="KW-0479">Metal-binding</keyword>
<dbReference type="Pfam" id="PF08429">
    <property type="entry name" value="PLU-1"/>
    <property type="match status" value="1"/>
</dbReference>
<feature type="domain" description="JmjC" evidence="23">
    <location>
        <begin position="470"/>
        <end position="636"/>
    </location>
</feature>
<dbReference type="Pfam" id="PF02373">
    <property type="entry name" value="JmjC"/>
    <property type="match status" value="1"/>
</dbReference>
<dbReference type="FunFam" id="3.30.40.10:FF:000023">
    <property type="entry name" value="Lysine (K)-specific demethylase 5A"/>
    <property type="match status" value="1"/>
</dbReference>
<dbReference type="InterPro" id="IPR001606">
    <property type="entry name" value="ARID_dom"/>
</dbReference>
<evidence type="ECO:0000256" key="16">
    <source>
        <dbReference type="ARBA" id="ARBA00023242"/>
    </source>
</evidence>
<dbReference type="FunFam" id="1.10.150.60:FF:000001">
    <property type="entry name" value="Putative lysine-specific demethylase 5b"/>
    <property type="match status" value="1"/>
</dbReference>
<dbReference type="CDD" id="cd15515">
    <property type="entry name" value="PHD1_KDM5A_like"/>
    <property type="match status" value="1"/>
</dbReference>
<keyword evidence="15" id="KW-0804">Transcription</keyword>
<dbReference type="PANTHER" id="PTHR10694:SF17">
    <property type="entry name" value="LYSINE-SPECIFIC DEMETHYLASE 5A"/>
    <property type="match status" value="1"/>
</dbReference>
<dbReference type="SMART" id="SM00501">
    <property type="entry name" value="BRIGHT"/>
    <property type="match status" value="1"/>
</dbReference>
<dbReference type="InterPro" id="IPR019786">
    <property type="entry name" value="Zinc_finger_PHD-type_CS"/>
</dbReference>
<dbReference type="GO" id="GO:0003677">
    <property type="term" value="F:DNA binding"/>
    <property type="evidence" value="ECO:0007669"/>
    <property type="project" value="InterPro"/>
</dbReference>
<dbReference type="PROSITE" id="PS01359">
    <property type="entry name" value="ZF_PHD_1"/>
    <property type="match status" value="2"/>
</dbReference>
<dbReference type="InterPro" id="IPR003349">
    <property type="entry name" value="JmjN"/>
</dbReference>
<dbReference type="PROSITE" id="PS51011">
    <property type="entry name" value="ARID"/>
    <property type="match status" value="1"/>
</dbReference>
<dbReference type="OrthoDB" id="1678912at2759"/>
<dbReference type="SUPFAM" id="SSF46774">
    <property type="entry name" value="ARID-like"/>
    <property type="match status" value="1"/>
</dbReference>
<protein>
    <recommendedName>
        <fullName evidence="4">[histone H3]-trimethyl-L-lysine(4) demethylase</fullName>
        <ecNumber evidence="4">1.14.11.67</ecNumber>
    </recommendedName>
</protein>
<feature type="compositionally biased region" description="Acidic residues" evidence="19">
    <location>
        <begin position="1376"/>
        <end position="1387"/>
    </location>
</feature>
<comment type="subcellular location">
    <subcellularLocation>
        <location evidence="2">Nucleus</location>
    </subcellularLocation>
</comment>
<dbReference type="EC" id="1.14.11.67" evidence="4"/>
<dbReference type="InterPro" id="IPR047972">
    <property type="entry name" value="KDM5A_PHD3"/>
</dbReference>
<dbReference type="SMART" id="SM00558">
    <property type="entry name" value="JmjC"/>
    <property type="match status" value="1"/>
</dbReference>
<keyword evidence="25" id="KW-1185">Reference proteome</keyword>
<evidence type="ECO:0000256" key="12">
    <source>
        <dbReference type="ARBA" id="ARBA00023004"/>
    </source>
</evidence>
<feature type="compositionally biased region" description="Polar residues" evidence="19">
    <location>
        <begin position="1440"/>
        <end position="1451"/>
    </location>
</feature>
<evidence type="ECO:0000313" key="24">
    <source>
        <dbReference type="Ensembl" id="ENSSTUP00000093878.1"/>
    </source>
</evidence>
<organism evidence="24 25">
    <name type="scientific">Salmo trutta</name>
    <name type="common">Brown trout</name>
    <dbReference type="NCBI Taxonomy" id="8032"/>
    <lineage>
        <taxon>Eukaryota</taxon>
        <taxon>Metazoa</taxon>
        <taxon>Chordata</taxon>
        <taxon>Craniata</taxon>
        <taxon>Vertebrata</taxon>
        <taxon>Euteleostomi</taxon>
        <taxon>Actinopterygii</taxon>
        <taxon>Neopterygii</taxon>
        <taxon>Teleostei</taxon>
        <taxon>Protacanthopterygii</taxon>
        <taxon>Salmoniformes</taxon>
        <taxon>Salmonidae</taxon>
        <taxon>Salmoninae</taxon>
        <taxon>Salmo</taxon>
    </lineage>
</organism>
<dbReference type="GO" id="GO:0006355">
    <property type="term" value="P:regulation of DNA-templated transcription"/>
    <property type="evidence" value="ECO:0007669"/>
    <property type="project" value="TreeGrafter"/>
</dbReference>
<dbReference type="GeneTree" id="ENSGT00940000157170"/>
<feature type="domain" description="PHD-type" evidence="20">
    <location>
        <begin position="1200"/>
        <end position="1262"/>
    </location>
</feature>
<proteinExistence type="inferred from homology"/>
<feature type="region of interest" description="Disordered" evidence="19">
    <location>
        <begin position="1440"/>
        <end position="1469"/>
    </location>
</feature>
<evidence type="ECO:0000259" key="20">
    <source>
        <dbReference type="PROSITE" id="PS50016"/>
    </source>
</evidence>
<reference evidence="24" key="1">
    <citation type="submission" date="2025-08" db="UniProtKB">
        <authorList>
            <consortium name="Ensembl"/>
        </authorList>
    </citation>
    <scope>IDENTIFICATION</scope>
</reference>
<dbReference type="Gene3D" id="1.10.150.60">
    <property type="entry name" value="ARID DNA-binding domain"/>
    <property type="match status" value="1"/>
</dbReference>
<evidence type="ECO:0000259" key="21">
    <source>
        <dbReference type="PROSITE" id="PS51011"/>
    </source>
</evidence>
<dbReference type="SMART" id="SM01014">
    <property type="entry name" value="ARID"/>
    <property type="match status" value="1"/>
</dbReference>
<dbReference type="GO" id="GO:0034647">
    <property type="term" value="F:histone H3K4me/H3K4me2/H3K4me3 demethylase activity"/>
    <property type="evidence" value="ECO:0007669"/>
    <property type="project" value="UniProtKB-EC"/>
</dbReference>
<gene>
    <name evidence="24" type="primary">KDM5A</name>
</gene>
<keyword evidence="8" id="KW-0862">Zinc</keyword>
<dbReference type="Gene3D" id="2.60.120.650">
    <property type="entry name" value="Cupin"/>
    <property type="match status" value="1"/>
</dbReference>
<dbReference type="InterPro" id="IPR003347">
    <property type="entry name" value="JmjC_dom"/>
</dbReference>
<evidence type="ECO:0000256" key="13">
    <source>
        <dbReference type="ARBA" id="ARBA00023015"/>
    </source>
</evidence>
<evidence type="ECO:0000259" key="22">
    <source>
        <dbReference type="PROSITE" id="PS51183"/>
    </source>
</evidence>
<keyword evidence="14" id="KW-0090">Biological rhythms</keyword>
<dbReference type="CDD" id="cd15686">
    <property type="entry name" value="PHD3_KDM5A"/>
    <property type="match status" value="1"/>
</dbReference>
<dbReference type="Pfam" id="PF02928">
    <property type="entry name" value="zf-C5HC2"/>
    <property type="match status" value="1"/>
</dbReference>
<evidence type="ECO:0000259" key="23">
    <source>
        <dbReference type="PROSITE" id="PS51184"/>
    </source>
</evidence>
<dbReference type="Gene3D" id="3.30.40.10">
    <property type="entry name" value="Zinc/RING finger domain, C3HC4 (zinc finger)"/>
    <property type="match status" value="2"/>
</dbReference>
<dbReference type="Pfam" id="PF02375">
    <property type="entry name" value="JmjN"/>
    <property type="match status" value="1"/>
</dbReference>
<dbReference type="InterPro" id="IPR001965">
    <property type="entry name" value="Znf_PHD"/>
</dbReference>
<dbReference type="PROSITE" id="PS51184">
    <property type="entry name" value="JMJC"/>
    <property type="match status" value="1"/>
</dbReference>
<feature type="domain" description="ARID" evidence="21">
    <location>
        <begin position="106"/>
        <end position="196"/>
    </location>
</feature>
<evidence type="ECO:0000256" key="18">
    <source>
        <dbReference type="PROSITE-ProRule" id="PRU00146"/>
    </source>
</evidence>
<dbReference type="InterPro" id="IPR013637">
    <property type="entry name" value="Lys_sp_deMease-like_dom"/>
</dbReference>
<evidence type="ECO:0000256" key="15">
    <source>
        <dbReference type="ARBA" id="ARBA00023163"/>
    </source>
</evidence>
<evidence type="ECO:0000256" key="7">
    <source>
        <dbReference type="ARBA" id="ARBA00022771"/>
    </source>
</evidence>
<comment type="cofactor">
    <cofactor evidence="1">
        <name>Fe(2+)</name>
        <dbReference type="ChEBI" id="CHEBI:29033"/>
    </cofactor>
</comment>
<dbReference type="CDD" id="cd16873">
    <property type="entry name" value="ARID_KDM5A"/>
    <property type="match status" value="1"/>
</dbReference>
<keyword evidence="11" id="KW-0560">Oxidoreductase</keyword>
<evidence type="ECO:0000256" key="6">
    <source>
        <dbReference type="ARBA" id="ARBA00022737"/>
    </source>
</evidence>
<evidence type="ECO:0000256" key="10">
    <source>
        <dbReference type="ARBA" id="ARBA00022964"/>
    </source>
</evidence>
<feature type="compositionally biased region" description="Low complexity" evidence="19">
    <location>
        <begin position="1458"/>
        <end position="1469"/>
    </location>
</feature>
<feature type="domain" description="JmjN" evidence="22">
    <location>
        <begin position="41"/>
        <end position="82"/>
    </location>
</feature>
<dbReference type="GO" id="GO:0000785">
    <property type="term" value="C:chromatin"/>
    <property type="evidence" value="ECO:0007669"/>
    <property type="project" value="TreeGrafter"/>
</dbReference>
<dbReference type="SMART" id="SM00249">
    <property type="entry name" value="PHD"/>
    <property type="match status" value="3"/>
</dbReference>